<comment type="caution">
    <text evidence="6">The sequence shown here is derived from an EMBL/GenBank/DDBJ whole genome shotgun (WGS) entry which is preliminary data.</text>
</comment>
<evidence type="ECO:0000256" key="5">
    <source>
        <dbReference type="SAM" id="Phobius"/>
    </source>
</evidence>
<keyword evidence="2 5" id="KW-0812">Transmembrane</keyword>
<evidence type="ECO:0000256" key="2">
    <source>
        <dbReference type="ARBA" id="ARBA00022692"/>
    </source>
</evidence>
<reference evidence="6 7" key="1">
    <citation type="journal article" date="2020" name="Int. J. Syst. Evol. Microbiol.">
        <title>Novel acetic acid bacteria from cider fermentations: Acetobacter conturbans sp. nov. and Acetobacter fallax sp. nov.</title>
        <authorList>
            <person name="Sombolestani A.S."/>
            <person name="Cleenwerck I."/>
            <person name="Cnockaert M."/>
            <person name="Borremans W."/>
            <person name="Wieme A.D."/>
            <person name="De Vuyst L."/>
            <person name="Vandamme P."/>
        </authorList>
    </citation>
    <scope>NUCLEOTIDE SEQUENCE [LARGE SCALE GENOMIC DNA]</scope>
    <source>
        <strain evidence="6 7">LMG 1637</strain>
    </source>
</reference>
<dbReference type="InterPro" id="IPR004776">
    <property type="entry name" value="Mem_transp_PIN-like"/>
</dbReference>
<dbReference type="EMBL" id="WOSW01000091">
    <property type="protein sequence ID" value="NHO34417.1"/>
    <property type="molecule type" value="Genomic_DNA"/>
</dbReference>
<feature type="transmembrane region" description="Helical" evidence="5">
    <location>
        <begin position="37"/>
        <end position="57"/>
    </location>
</feature>
<keyword evidence="3 5" id="KW-1133">Transmembrane helix</keyword>
<sequence>MNINILITAIAPVIFIIVLGFAAGVRKDFSIAEAKGFSRLALRYALPVALFLGMARFDRDLLLQRKLPATDALLNISGLVQL</sequence>
<gene>
    <name evidence="6" type="ORF">GOB84_18310</name>
</gene>
<keyword evidence="4 5" id="KW-0472">Membrane</keyword>
<evidence type="ECO:0000256" key="3">
    <source>
        <dbReference type="ARBA" id="ARBA00022989"/>
    </source>
</evidence>
<protein>
    <recommendedName>
        <fullName evidence="8">AEC family transporter</fullName>
    </recommendedName>
</protein>
<keyword evidence="7" id="KW-1185">Reference proteome</keyword>
<evidence type="ECO:0000313" key="6">
    <source>
        <dbReference type="EMBL" id="NHO34417.1"/>
    </source>
</evidence>
<evidence type="ECO:0000313" key="7">
    <source>
        <dbReference type="Proteomes" id="UP000615326"/>
    </source>
</evidence>
<proteinExistence type="predicted"/>
<dbReference type="Proteomes" id="UP000615326">
    <property type="component" value="Unassembled WGS sequence"/>
</dbReference>
<accession>A0ABX0KD94</accession>
<feature type="transmembrane region" description="Helical" evidence="5">
    <location>
        <begin position="6"/>
        <end position="25"/>
    </location>
</feature>
<dbReference type="RefSeq" id="WP_173578813.1">
    <property type="nucleotide sequence ID" value="NZ_WOSW01000091.1"/>
</dbReference>
<evidence type="ECO:0000256" key="1">
    <source>
        <dbReference type="ARBA" id="ARBA00004141"/>
    </source>
</evidence>
<comment type="subcellular location">
    <subcellularLocation>
        <location evidence="1">Membrane</location>
        <topology evidence="1">Multi-pass membrane protein</topology>
    </subcellularLocation>
</comment>
<name>A0ABX0KD94_9PROT</name>
<evidence type="ECO:0008006" key="8">
    <source>
        <dbReference type="Google" id="ProtNLM"/>
    </source>
</evidence>
<evidence type="ECO:0000256" key="4">
    <source>
        <dbReference type="ARBA" id="ARBA00023136"/>
    </source>
</evidence>
<dbReference type="Pfam" id="PF03547">
    <property type="entry name" value="Mem_trans"/>
    <property type="match status" value="1"/>
</dbReference>
<organism evidence="6 7">
    <name type="scientific">Acetobacter fallax</name>
    <dbReference type="NCBI Taxonomy" id="1737473"/>
    <lineage>
        <taxon>Bacteria</taxon>
        <taxon>Pseudomonadati</taxon>
        <taxon>Pseudomonadota</taxon>
        <taxon>Alphaproteobacteria</taxon>
        <taxon>Acetobacterales</taxon>
        <taxon>Acetobacteraceae</taxon>
        <taxon>Acetobacter</taxon>
    </lineage>
</organism>